<evidence type="ECO:0000313" key="2">
    <source>
        <dbReference type="EMBL" id="KAH3851956.1"/>
    </source>
</evidence>
<proteinExistence type="predicted"/>
<accession>A0A9D4R1U5</accession>
<reference evidence="2" key="1">
    <citation type="journal article" date="2019" name="bioRxiv">
        <title>The Genome of the Zebra Mussel, Dreissena polymorpha: A Resource for Invasive Species Research.</title>
        <authorList>
            <person name="McCartney M.A."/>
            <person name="Auch B."/>
            <person name="Kono T."/>
            <person name="Mallez S."/>
            <person name="Zhang Y."/>
            <person name="Obille A."/>
            <person name="Becker A."/>
            <person name="Abrahante J.E."/>
            <person name="Garbe J."/>
            <person name="Badalamenti J.P."/>
            <person name="Herman A."/>
            <person name="Mangelson H."/>
            <person name="Liachko I."/>
            <person name="Sullivan S."/>
            <person name="Sone E.D."/>
            <person name="Koren S."/>
            <person name="Silverstein K.A.T."/>
            <person name="Beckman K.B."/>
            <person name="Gohl D.M."/>
        </authorList>
    </citation>
    <scope>NUCLEOTIDE SEQUENCE</scope>
    <source>
        <strain evidence="2">Duluth1</strain>
        <tissue evidence="2">Whole animal</tissue>
    </source>
</reference>
<dbReference type="Proteomes" id="UP000828390">
    <property type="component" value="Unassembled WGS sequence"/>
</dbReference>
<gene>
    <name evidence="2" type="ORF">DPMN_094443</name>
</gene>
<organism evidence="2 3">
    <name type="scientific">Dreissena polymorpha</name>
    <name type="common">Zebra mussel</name>
    <name type="synonym">Mytilus polymorpha</name>
    <dbReference type="NCBI Taxonomy" id="45954"/>
    <lineage>
        <taxon>Eukaryota</taxon>
        <taxon>Metazoa</taxon>
        <taxon>Spiralia</taxon>
        <taxon>Lophotrochozoa</taxon>
        <taxon>Mollusca</taxon>
        <taxon>Bivalvia</taxon>
        <taxon>Autobranchia</taxon>
        <taxon>Heteroconchia</taxon>
        <taxon>Euheterodonta</taxon>
        <taxon>Imparidentia</taxon>
        <taxon>Neoheterodontei</taxon>
        <taxon>Myida</taxon>
        <taxon>Dreissenoidea</taxon>
        <taxon>Dreissenidae</taxon>
        <taxon>Dreissena</taxon>
    </lineage>
</organism>
<comment type="caution">
    <text evidence="2">The sequence shown here is derived from an EMBL/GenBank/DDBJ whole genome shotgun (WGS) entry which is preliminary data.</text>
</comment>
<name>A0A9D4R1U5_DREPO</name>
<evidence type="ECO:0000256" key="1">
    <source>
        <dbReference type="SAM" id="MobiDB-lite"/>
    </source>
</evidence>
<sequence>MHLSSWTMQRPLAPHWSRQRRHAVGVAPRGQGSAEVDREGGVAPRGRCLRQRLQGPRQE</sequence>
<dbReference type="EMBL" id="JAIWYP010000003">
    <property type="protein sequence ID" value="KAH3851956.1"/>
    <property type="molecule type" value="Genomic_DNA"/>
</dbReference>
<evidence type="ECO:0000313" key="3">
    <source>
        <dbReference type="Proteomes" id="UP000828390"/>
    </source>
</evidence>
<dbReference type="AlphaFoldDB" id="A0A9D4R1U5"/>
<reference evidence="2" key="2">
    <citation type="submission" date="2020-11" db="EMBL/GenBank/DDBJ databases">
        <authorList>
            <person name="McCartney M.A."/>
            <person name="Auch B."/>
            <person name="Kono T."/>
            <person name="Mallez S."/>
            <person name="Becker A."/>
            <person name="Gohl D.M."/>
            <person name="Silverstein K.A.T."/>
            <person name="Koren S."/>
            <person name="Bechman K.B."/>
            <person name="Herman A."/>
            <person name="Abrahante J.E."/>
            <person name="Garbe J."/>
        </authorList>
    </citation>
    <scope>NUCLEOTIDE SEQUENCE</scope>
    <source>
        <strain evidence="2">Duluth1</strain>
        <tissue evidence="2">Whole animal</tissue>
    </source>
</reference>
<protein>
    <submittedName>
        <fullName evidence="2">Uncharacterized protein</fullName>
    </submittedName>
</protein>
<feature type="region of interest" description="Disordered" evidence="1">
    <location>
        <begin position="1"/>
        <end position="59"/>
    </location>
</feature>
<keyword evidence="3" id="KW-1185">Reference proteome</keyword>